<dbReference type="PANTHER" id="PTHR44051">
    <property type="entry name" value="GLUTATHIONE S-TRANSFERASE-RELATED"/>
    <property type="match status" value="1"/>
</dbReference>
<name>A0ABR3J6X4_9AGAR</name>
<dbReference type="InterPro" id="IPR036282">
    <property type="entry name" value="Glutathione-S-Trfase_C_sf"/>
</dbReference>
<dbReference type="CDD" id="cd00570">
    <property type="entry name" value="GST_N_family"/>
    <property type="match status" value="1"/>
</dbReference>
<dbReference type="InterPro" id="IPR036249">
    <property type="entry name" value="Thioredoxin-like_sf"/>
</dbReference>
<dbReference type="Proteomes" id="UP001556367">
    <property type="component" value="Unassembled WGS sequence"/>
</dbReference>
<reference evidence="5" key="1">
    <citation type="submission" date="2024-06" db="EMBL/GenBank/DDBJ databases">
        <title>Multi-omics analyses provide insights into the biosynthesis of the anticancer antibiotic pleurotin in Hohenbuehelia grisea.</title>
        <authorList>
            <person name="Weaver J.A."/>
            <person name="Alberti F."/>
        </authorList>
    </citation>
    <scope>NUCLEOTIDE SEQUENCE [LARGE SCALE GENOMIC DNA]</scope>
    <source>
        <strain evidence="5">T-177</strain>
    </source>
</reference>
<evidence type="ECO:0008006" key="6">
    <source>
        <dbReference type="Google" id="ProtNLM"/>
    </source>
</evidence>
<dbReference type="Pfam" id="PF13409">
    <property type="entry name" value="GST_N_2"/>
    <property type="match status" value="1"/>
</dbReference>
<feature type="domain" description="GST C-terminal" evidence="3">
    <location>
        <begin position="166"/>
        <end position="347"/>
    </location>
</feature>
<proteinExistence type="inferred from homology"/>
<dbReference type="Pfam" id="PF13410">
    <property type="entry name" value="GST_C_2"/>
    <property type="match status" value="1"/>
</dbReference>
<dbReference type="PROSITE" id="PS50404">
    <property type="entry name" value="GST_NTER"/>
    <property type="match status" value="1"/>
</dbReference>
<dbReference type="InterPro" id="IPR004045">
    <property type="entry name" value="Glutathione_S-Trfase_N"/>
</dbReference>
<accession>A0ABR3J6X4</accession>
<dbReference type="SUPFAM" id="SSF47616">
    <property type="entry name" value="GST C-terminal domain-like"/>
    <property type="match status" value="1"/>
</dbReference>
<dbReference type="SUPFAM" id="SSF52833">
    <property type="entry name" value="Thioredoxin-like"/>
    <property type="match status" value="1"/>
</dbReference>
<evidence type="ECO:0000313" key="5">
    <source>
        <dbReference type="Proteomes" id="UP001556367"/>
    </source>
</evidence>
<comment type="caution">
    <text evidence="4">The sequence shown here is derived from an EMBL/GenBank/DDBJ whole genome shotgun (WGS) entry which is preliminary data.</text>
</comment>
<dbReference type="Gene3D" id="3.40.30.10">
    <property type="entry name" value="Glutaredoxin"/>
    <property type="match status" value="1"/>
</dbReference>
<evidence type="ECO:0000259" key="3">
    <source>
        <dbReference type="PROSITE" id="PS50405"/>
    </source>
</evidence>
<dbReference type="InterPro" id="IPR010987">
    <property type="entry name" value="Glutathione-S-Trfase_C-like"/>
</dbReference>
<evidence type="ECO:0000259" key="2">
    <source>
        <dbReference type="PROSITE" id="PS50404"/>
    </source>
</evidence>
<sequence length="347" mass="37894">MTGAVPKAVLYYAKDSVWSTSALLALEEKGYGADEVDLRIVELDKGENFAPSFLRLNPKATVPTLVVPLQKTLSEDVESRYKAISESKDIAVFLDKSRSALSRTHTTSTAPAPALAPATIAFSAISIAIVDTLHSEQADPATLKYMSAFDDDSLRALGKDVLPRLVGKKDALAQQLSAAESEEIHISEKVKSFWREKKAAVEILLQIFTSADTPSADLDASAKQRRDEYFQTSKTLWGATLKEILTKLSKEMIGPYVLGDQLSIADLHLAPWLARVIDIVGGSDAEDGAAVVAKIEARIGQGFSLPKDFHTESERQGVTQAEGQSKLAAFWDAIRERPSWKKVHRQV</sequence>
<dbReference type="Gene3D" id="1.20.1050.10">
    <property type="match status" value="1"/>
</dbReference>
<feature type="domain" description="GST N-terminal" evidence="2">
    <location>
        <begin position="6"/>
        <end position="102"/>
    </location>
</feature>
<keyword evidence="5" id="KW-1185">Reference proteome</keyword>
<dbReference type="PROSITE" id="PS50405">
    <property type="entry name" value="GST_CTER"/>
    <property type="match status" value="1"/>
</dbReference>
<dbReference type="EMBL" id="JASNQZ010000011">
    <property type="protein sequence ID" value="KAL0951225.1"/>
    <property type="molecule type" value="Genomic_DNA"/>
</dbReference>
<comment type="similarity">
    <text evidence="1">Belongs to the GST superfamily.</text>
</comment>
<protein>
    <recommendedName>
        <fullName evidence="6">GST N-terminal domain-containing protein</fullName>
    </recommendedName>
</protein>
<evidence type="ECO:0000313" key="4">
    <source>
        <dbReference type="EMBL" id="KAL0951225.1"/>
    </source>
</evidence>
<evidence type="ECO:0000256" key="1">
    <source>
        <dbReference type="ARBA" id="ARBA00007409"/>
    </source>
</evidence>
<gene>
    <name evidence="4" type="ORF">HGRIS_007946</name>
</gene>
<dbReference type="PANTHER" id="PTHR44051:SF8">
    <property type="entry name" value="GLUTATHIONE S-TRANSFERASE GSTA"/>
    <property type="match status" value="1"/>
</dbReference>
<organism evidence="4 5">
    <name type="scientific">Hohenbuehelia grisea</name>
    <dbReference type="NCBI Taxonomy" id="104357"/>
    <lineage>
        <taxon>Eukaryota</taxon>
        <taxon>Fungi</taxon>
        <taxon>Dikarya</taxon>
        <taxon>Basidiomycota</taxon>
        <taxon>Agaricomycotina</taxon>
        <taxon>Agaricomycetes</taxon>
        <taxon>Agaricomycetidae</taxon>
        <taxon>Agaricales</taxon>
        <taxon>Pleurotineae</taxon>
        <taxon>Pleurotaceae</taxon>
        <taxon>Hohenbuehelia</taxon>
    </lineage>
</organism>